<reference evidence="4" key="2">
    <citation type="submission" date="2023-05" db="EMBL/GenBank/DDBJ databases">
        <authorList>
            <consortium name="Lawrence Berkeley National Laboratory"/>
            <person name="Steindorff A."/>
            <person name="Hensen N."/>
            <person name="Bonometti L."/>
            <person name="Westerberg I."/>
            <person name="Brannstrom I.O."/>
            <person name="Guillou S."/>
            <person name="Cros-Aarteil S."/>
            <person name="Calhoun S."/>
            <person name="Haridas S."/>
            <person name="Kuo A."/>
            <person name="Mondo S."/>
            <person name="Pangilinan J."/>
            <person name="Riley R."/>
            <person name="Labutti K."/>
            <person name="Andreopoulos B."/>
            <person name="Lipzen A."/>
            <person name="Chen C."/>
            <person name="Yanf M."/>
            <person name="Daum C."/>
            <person name="Ng V."/>
            <person name="Clum A."/>
            <person name="Ohm R."/>
            <person name="Martin F."/>
            <person name="Silar P."/>
            <person name="Natvig D."/>
            <person name="Lalanne C."/>
            <person name="Gautier V."/>
            <person name="Ament-Velasquez S.L."/>
            <person name="Kruys A."/>
            <person name="Hutchinson M.I."/>
            <person name="Powell A.J."/>
            <person name="Barry K."/>
            <person name="Miller A.N."/>
            <person name="Grigoriev I.V."/>
            <person name="Debuchy R."/>
            <person name="Gladieux P."/>
            <person name="Thoren M.H."/>
            <person name="Johannesson H."/>
        </authorList>
    </citation>
    <scope>NUCLEOTIDE SEQUENCE</scope>
    <source>
        <strain evidence="4">CBS 141.50</strain>
    </source>
</reference>
<keyword evidence="2" id="KW-0521">NADP</keyword>
<dbReference type="InterPro" id="IPR051164">
    <property type="entry name" value="NmrA-like_oxidored"/>
</dbReference>
<dbReference type="Pfam" id="PF05368">
    <property type="entry name" value="NmrA"/>
    <property type="match status" value="1"/>
</dbReference>
<feature type="domain" description="NmrA-like" evidence="3">
    <location>
        <begin position="2"/>
        <end position="287"/>
    </location>
</feature>
<dbReference type="SUPFAM" id="SSF51735">
    <property type="entry name" value="NAD(P)-binding Rossmann-fold domains"/>
    <property type="match status" value="1"/>
</dbReference>
<evidence type="ECO:0000256" key="1">
    <source>
        <dbReference type="ARBA" id="ARBA00006328"/>
    </source>
</evidence>
<dbReference type="AlphaFoldDB" id="A0AAN6ZKM5"/>
<dbReference type="GeneID" id="87814415"/>
<dbReference type="Gene3D" id="3.40.50.720">
    <property type="entry name" value="NAD(P)-binding Rossmann-like Domain"/>
    <property type="match status" value="1"/>
</dbReference>
<dbReference type="InterPro" id="IPR036291">
    <property type="entry name" value="NAD(P)-bd_dom_sf"/>
</dbReference>
<dbReference type="RefSeq" id="XP_062635323.1">
    <property type="nucleotide sequence ID" value="XM_062777802.1"/>
</dbReference>
<reference evidence="4" key="1">
    <citation type="journal article" date="2023" name="Mol. Phylogenet. Evol.">
        <title>Genome-scale phylogeny and comparative genomics of the fungal order Sordariales.</title>
        <authorList>
            <person name="Hensen N."/>
            <person name="Bonometti L."/>
            <person name="Westerberg I."/>
            <person name="Brannstrom I.O."/>
            <person name="Guillou S."/>
            <person name="Cros-Aarteil S."/>
            <person name="Calhoun S."/>
            <person name="Haridas S."/>
            <person name="Kuo A."/>
            <person name="Mondo S."/>
            <person name="Pangilinan J."/>
            <person name="Riley R."/>
            <person name="LaButti K."/>
            <person name="Andreopoulos B."/>
            <person name="Lipzen A."/>
            <person name="Chen C."/>
            <person name="Yan M."/>
            <person name="Daum C."/>
            <person name="Ng V."/>
            <person name="Clum A."/>
            <person name="Steindorff A."/>
            <person name="Ohm R.A."/>
            <person name="Martin F."/>
            <person name="Silar P."/>
            <person name="Natvig D.O."/>
            <person name="Lalanne C."/>
            <person name="Gautier V."/>
            <person name="Ament-Velasquez S.L."/>
            <person name="Kruys A."/>
            <person name="Hutchinson M.I."/>
            <person name="Powell A.J."/>
            <person name="Barry K."/>
            <person name="Miller A.N."/>
            <person name="Grigoriev I.V."/>
            <person name="Debuchy R."/>
            <person name="Gladieux P."/>
            <person name="Hiltunen Thoren M."/>
            <person name="Johannesson H."/>
        </authorList>
    </citation>
    <scope>NUCLEOTIDE SEQUENCE</scope>
    <source>
        <strain evidence="4">CBS 141.50</strain>
    </source>
</reference>
<evidence type="ECO:0000259" key="3">
    <source>
        <dbReference type="Pfam" id="PF05368"/>
    </source>
</evidence>
<comment type="similarity">
    <text evidence="1">Belongs to the NmrA-type oxidoreductase family.</text>
</comment>
<dbReference type="GO" id="GO:0005634">
    <property type="term" value="C:nucleus"/>
    <property type="evidence" value="ECO:0007669"/>
    <property type="project" value="TreeGrafter"/>
</dbReference>
<dbReference type="EMBL" id="MU853604">
    <property type="protein sequence ID" value="KAK4141952.1"/>
    <property type="molecule type" value="Genomic_DNA"/>
</dbReference>
<dbReference type="InterPro" id="IPR008030">
    <property type="entry name" value="NmrA-like"/>
</dbReference>
<name>A0AAN6ZKM5_9PEZI</name>
<comment type="caution">
    <text evidence="4">The sequence shown here is derived from an EMBL/GenBank/DDBJ whole genome shotgun (WGS) entry which is preliminary data.</text>
</comment>
<evidence type="ECO:0000313" key="4">
    <source>
        <dbReference type="EMBL" id="KAK4141952.1"/>
    </source>
</evidence>
<keyword evidence="5" id="KW-1185">Reference proteome</keyword>
<sequence length="319" mass="34746">MAKIVTVVGATGSQGKGVISAFINSPAYRVRAITRNPSSQAGQALAALGAEVVLADLNDLASLKAAFAGSHIIFGVTNFFEPFIAHQSPEKAVEVETQQGIHLAQAAAATPTLEHYIWSTLPNAKALSGGKHLIPHFEGKNAVDAYIRDEQPALLAKTTFFWVTWYANNCTAPFFTPTWTASIGKHVQLGCYRPETLMHTIGDVTKNIGAFASAVVEQPDKTRGGAVVLISIEQHLAGDMLQLWARVKGTTAQFVRVSGEAFRESWPLWGEEMAVMMEFWDEYGERSWMRADGGKVLDKDDLGVTEFESLEEAYKGLEL</sequence>
<dbReference type="Proteomes" id="UP001302676">
    <property type="component" value="Unassembled WGS sequence"/>
</dbReference>
<dbReference type="Gene3D" id="3.90.25.10">
    <property type="entry name" value="UDP-galactose 4-epimerase, domain 1"/>
    <property type="match status" value="1"/>
</dbReference>
<dbReference type="PANTHER" id="PTHR42748:SF28">
    <property type="entry name" value="NMRA-LIKE DOMAIN-CONTAINING PROTEIN"/>
    <property type="match status" value="1"/>
</dbReference>
<evidence type="ECO:0000256" key="2">
    <source>
        <dbReference type="ARBA" id="ARBA00022857"/>
    </source>
</evidence>
<organism evidence="4 5">
    <name type="scientific">Dichotomopilus funicola</name>
    <dbReference type="NCBI Taxonomy" id="1934379"/>
    <lineage>
        <taxon>Eukaryota</taxon>
        <taxon>Fungi</taxon>
        <taxon>Dikarya</taxon>
        <taxon>Ascomycota</taxon>
        <taxon>Pezizomycotina</taxon>
        <taxon>Sordariomycetes</taxon>
        <taxon>Sordariomycetidae</taxon>
        <taxon>Sordariales</taxon>
        <taxon>Chaetomiaceae</taxon>
        <taxon>Dichotomopilus</taxon>
    </lineage>
</organism>
<evidence type="ECO:0000313" key="5">
    <source>
        <dbReference type="Proteomes" id="UP001302676"/>
    </source>
</evidence>
<accession>A0AAN6ZKM5</accession>
<dbReference type="PANTHER" id="PTHR42748">
    <property type="entry name" value="NITROGEN METABOLITE REPRESSION PROTEIN NMRA FAMILY MEMBER"/>
    <property type="match status" value="1"/>
</dbReference>
<gene>
    <name evidence="4" type="ORF">C8A04DRAFT_13661</name>
</gene>
<proteinExistence type="inferred from homology"/>
<protein>
    <recommendedName>
        <fullName evidence="3">NmrA-like domain-containing protein</fullName>
    </recommendedName>
</protein>